<reference evidence="2" key="1">
    <citation type="journal article" date="2021" name="Front. Microbiol.">
        <title>Comprehensive Comparative Genomics and Phenotyping of Methylobacterium Species.</title>
        <authorList>
            <person name="Alessa O."/>
            <person name="Ogura Y."/>
            <person name="Fujitani Y."/>
            <person name="Takami H."/>
            <person name="Hayashi T."/>
            <person name="Sahin N."/>
            <person name="Tani A."/>
        </authorList>
    </citation>
    <scope>NUCLEOTIDE SEQUENCE</scope>
    <source>
        <strain evidence="2">DSM 23632</strain>
    </source>
</reference>
<name>A0ABQ4U605_9HYPH</name>
<comment type="caution">
    <text evidence="2">The sequence shown here is derived from an EMBL/GenBank/DDBJ whole genome shotgun (WGS) entry which is preliminary data.</text>
</comment>
<organism evidence="2 3">
    <name type="scientific">Methylobacterium trifolii</name>
    <dbReference type="NCBI Taxonomy" id="1003092"/>
    <lineage>
        <taxon>Bacteria</taxon>
        <taxon>Pseudomonadati</taxon>
        <taxon>Pseudomonadota</taxon>
        <taxon>Alphaproteobacteria</taxon>
        <taxon>Hyphomicrobiales</taxon>
        <taxon>Methylobacteriaceae</taxon>
        <taxon>Methylobacterium</taxon>
    </lineage>
</organism>
<feature type="chain" id="PRO_5047046079" evidence="1">
    <location>
        <begin position="24"/>
        <end position="115"/>
    </location>
</feature>
<sequence length="115" mass="11843">MRTLSKTLIAAALSFAVVGTASAVELKPLKATSVDLGTYYGSIYYTPGSDGYRVVATLSARNIDGSEPKVVRLVTTLNANQSVTLSVPGTLNASGSEATVAFSRRGDVVDVASAD</sequence>
<keyword evidence="3" id="KW-1185">Reference proteome</keyword>
<keyword evidence="1" id="KW-0732">Signal</keyword>
<dbReference type="RefSeq" id="WP_238184379.1">
    <property type="nucleotide sequence ID" value="NZ_BPRB01000248.1"/>
</dbReference>
<accession>A0ABQ4U605</accession>
<gene>
    <name evidence="2" type="ORF">MPOCJGCO_3948</name>
</gene>
<feature type="signal peptide" evidence="1">
    <location>
        <begin position="1"/>
        <end position="23"/>
    </location>
</feature>
<protein>
    <submittedName>
        <fullName evidence="2">Uncharacterized protein</fullName>
    </submittedName>
</protein>
<evidence type="ECO:0000256" key="1">
    <source>
        <dbReference type="SAM" id="SignalP"/>
    </source>
</evidence>
<evidence type="ECO:0000313" key="3">
    <source>
        <dbReference type="Proteomes" id="UP001055057"/>
    </source>
</evidence>
<dbReference type="Proteomes" id="UP001055057">
    <property type="component" value="Unassembled WGS sequence"/>
</dbReference>
<proteinExistence type="predicted"/>
<dbReference type="EMBL" id="BPRB01000248">
    <property type="protein sequence ID" value="GJE61822.1"/>
    <property type="molecule type" value="Genomic_DNA"/>
</dbReference>
<reference evidence="2" key="2">
    <citation type="submission" date="2021-08" db="EMBL/GenBank/DDBJ databases">
        <authorList>
            <person name="Tani A."/>
            <person name="Ola A."/>
            <person name="Ogura Y."/>
            <person name="Katsura K."/>
            <person name="Hayashi T."/>
        </authorList>
    </citation>
    <scope>NUCLEOTIDE SEQUENCE</scope>
    <source>
        <strain evidence="2">DSM 23632</strain>
    </source>
</reference>
<evidence type="ECO:0000313" key="2">
    <source>
        <dbReference type="EMBL" id="GJE61822.1"/>
    </source>
</evidence>